<dbReference type="Pfam" id="PF00389">
    <property type="entry name" value="2-Hacid_dh"/>
    <property type="match status" value="1"/>
</dbReference>
<dbReference type="GO" id="GO:0004617">
    <property type="term" value="F:phosphoglycerate dehydrogenase activity"/>
    <property type="evidence" value="ECO:0007669"/>
    <property type="project" value="UniProtKB-EC"/>
</dbReference>
<dbReference type="RefSeq" id="WP_014899085.1">
    <property type="nucleotide sequence ID" value="NC_018514.1"/>
</dbReference>
<dbReference type="AlphaFoldDB" id="A0A9W3K4U0"/>
<accession>A0A9W3K4U0</accession>
<dbReference type="InterPro" id="IPR006140">
    <property type="entry name" value="D-isomer_DH_NAD-bd"/>
</dbReference>
<reference evidence="7 8" key="1">
    <citation type="journal article" date="2012" name="J. Bacteriol.">
        <title>Complete Genome Sequence of Burkholderia sp. Strain GG4, a Betaproteobacterium That Reduces 3-Oxo-N-Acylhomoserine Lactones and Produces Different N-Acylhomoserine Lactones.</title>
        <authorList>
            <person name="Hong K.W."/>
            <person name="Koh C.L."/>
            <person name="Sam C.K."/>
            <person name="Yin W.F."/>
            <person name="Chan K.G."/>
        </authorList>
    </citation>
    <scope>NUCLEOTIDE SEQUENCE [LARGE SCALE GENOMIC DNA]</scope>
    <source>
        <strain evidence="7 8">GG4</strain>
    </source>
</reference>
<dbReference type="Gene3D" id="3.40.50.720">
    <property type="entry name" value="NAD(P)-binding Rossmann-like Domain"/>
    <property type="match status" value="2"/>
</dbReference>
<evidence type="ECO:0000313" key="8">
    <source>
        <dbReference type="Proteomes" id="UP000032866"/>
    </source>
</evidence>
<dbReference type="Pfam" id="PF02826">
    <property type="entry name" value="2-Hacid_dh_C"/>
    <property type="match status" value="1"/>
</dbReference>
<name>A0A9W3K4U0_BURCE</name>
<dbReference type="GO" id="GO:0051287">
    <property type="term" value="F:NAD binding"/>
    <property type="evidence" value="ECO:0007669"/>
    <property type="project" value="InterPro"/>
</dbReference>
<evidence type="ECO:0000313" key="7">
    <source>
        <dbReference type="EMBL" id="AFQ50314.1"/>
    </source>
</evidence>
<dbReference type="SUPFAM" id="SSF51735">
    <property type="entry name" value="NAD(P)-binding Rossmann-fold domains"/>
    <property type="match status" value="1"/>
</dbReference>
<gene>
    <name evidence="7" type="ORF">GEM_3924</name>
</gene>
<dbReference type="Proteomes" id="UP000032866">
    <property type="component" value="Chromosome 2"/>
</dbReference>
<dbReference type="PROSITE" id="PS00671">
    <property type="entry name" value="D_2_HYDROXYACID_DH_3"/>
    <property type="match status" value="1"/>
</dbReference>
<protein>
    <submittedName>
        <fullName evidence="7">D-isomer specific 2-hydroxyacid dehydrogenase NAD-binding protein</fullName>
        <ecNumber evidence="7">1.1.1.95</ecNumber>
    </submittedName>
</protein>
<evidence type="ECO:0000259" key="6">
    <source>
        <dbReference type="Pfam" id="PF02826"/>
    </source>
</evidence>
<feature type="domain" description="D-isomer specific 2-hydroxyacid dehydrogenase NAD-binding" evidence="6">
    <location>
        <begin position="116"/>
        <end position="286"/>
    </location>
</feature>
<organism evidence="7 8">
    <name type="scientific">Burkholderia cepacia GG4</name>
    <dbReference type="NCBI Taxonomy" id="1009846"/>
    <lineage>
        <taxon>Bacteria</taxon>
        <taxon>Pseudomonadati</taxon>
        <taxon>Pseudomonadota</taxon>
        <taxon>Betaproteobacteria</taxon>
        <taxon>Burkholderiales</taxon>
        <taxon>Burkholderiaceae</taxon>
        <taxon>Burkholderia</taxon>
        <taxon>Burkholderia cepacia complex</taxon>
    </lineage>
</organism>
<dbReference type="SUPFAM" id="SSF52283">
    <property type="entry name" value="Formate/glycerate dehydrogenase catalytic domain-like"/>
    <property type="match status" value="1"/>
</dbReference>
<evidence type="ECO:0000256" key="3">
    <source>
        <dbReference type="ARBA" id="ARBA00023027"/>
    </source>
</evidence>
<evidence type="ECO:0000256" key="1">
    <source>
        <dbReference type="ARBA" id="ARBA00005854"/>
    </source>
</evidence>
<dbReference type="KEGG" id="bct:GEM_3924"/>
<dbReference type="PANTHER" id="PTHR42789">
    <property type="entry name" value="D-ISOMER SPECIFIC 2-HYDROXYACID DEHYDROGENASE FAMILY PROTEIN (AFU_ORTHOLOGUE AFUA_6G10090)"/>
    <property type="match status" value="1"/>
</dbReference>
<evidence type="ECO:0000256" key="4">
    <source>
        <dbReference type="RuleBase" id="RU003719"/>
    </source>
</evidence>
<keyword evidence="2 4" id="KW-0560">Oxidoreductase</keyword>
<dbReference type="EMBL" id="CP003775">
    <property type="protein sequence ID" value="AFQ50314.1"/>
    <property type="molecule type" value="Genomic_DNA"/>
</dbReference>
<dbReference type="PANTHER" id="PTHR42789:SF1">
    <property type="entry name" value="D-ISOMER SPECIFIC 2-HYDROXYACID DEHYDROGENASE FAMILY PROTEIN (AFU_ORTHOLOGUE AFUA_6G10090)"/>
    <property type="match status" value="1"/>
</dbReference>
<dbReference type="InterPro" id="IPR050857">
    <property type="entry name" value="D-2-hydroxyacid_DH"/>
</dbReference>
<keyword evidence="3" id="KW-0520">NAD</keyword>
<comment type="similarity">
    <text evidence="1 4">Belongs to the D-isomer specific 2-hydroxyacid dehydrogenase family.</text>
</comment>
<dbReference type="EC" id="1.1.1.95" evidence="7"/>
<feature type="domain" description="D-isomer specific 2-hydroxyacid dehydrogenase catalytic" evidence="5">
    <location>
        <begin position="22"/>
        <end position="318"/>
    </location>
</feature>
<dbReference type="InterPro" id="IPR029753">
    <property type="entry name" value="D-isomer_DH_CS"/>
</dbReference>
<proteinExistence type="inferred from homology"/>
<dbReference type="InterPro" id="IPR036291">
    <property type="entry name" value="NAD(P)-bd_dom_sf"/>
</dbReference>
<dbReference type="InterPro" id="IPR006139">
    <property type="entry name" value="D-isomer_2_OHA_DH_cat_dom"/>
</dbReference>
<evidence type="ECO:0000256" key="2">
    <source>
        <dbReference type="ARBA" id="ARBA00023002"/>
    </source>
</evidence>
<evidence type="ECO:0000259" key="5">
    <source>
        <dbReference type="Pfam" id="PF00389"/>
    </source>
</evidence>
<sequence>MTRVYLTHPTGMIDHYFGTKALRALEAIADVICNPFDRELGTDELIAAAQGCDAMIAYRQTPAPRALFAGLPALAAFLRCAVDIRTVDVDAASEFGVLVTQASPGFGQAVAEWVVGAMIDLARGIGSYANAYHHGTPPVPRMGRELRGSTLGVVGYGQIARHLAPIATAFGMRVLVCDPYVRVDAPSLEQVDRAALLCDADYVVCLAPATPATANLFDAHAFAAMKPGACFINASRGELVDEQALGEALDGGRLAGCALDVGRAADQMPTPALAAHPRVIATPHIGGLTRPAVEHQALETVEQLAALLDARVPNGAVNAAQATRLERWRSAAVSGVSLASMEPRE</sequence>